<dbReference type="Pfam" id="PF07727">
    <property type="entry name" value="RVT_2"/>
    <property type="match status" value="1"/>
</dbReference>
<evidence type="ECO:0000313" key="2">
    <source>
        <dbReference type="EMBL" id="CCA26407.1"/>
    </source>
</evidence>
<dbReference type="InterPro" id="IPR013103">
    <property type="entry name" value="RVT_2"/>
</dbReference>
<organism evidence="2">
    <name type="scientific">Albugo laibachii Nc14</name>
    <dbReference type="NCBI Taxonomy" id="890382"/>
    <lineage>
        <taxon>Eukaryota</taxon>
        <taxon>Sar</taxon>
        <taxon>Stramenopiles</taxon>
        <taxon>Oomycota</taxon>
        <taxon>Peronosporomycetes</taxon>
        <taxon>Albuginales</taxon>
        <taxon>Albuginaceae</taxon>
        <taxon>Albugo</taxon>
    </lineage>
</organism>
<gene>
    <name evidence="2" type="primary">AlNc14C372G11116</name>
    <name evidence="2" type="ORF">ALNC14_125510</name>
</gene>
<dbReference type="HOGENOM" id="CLU_001650_15_0_1"/>
<sequence>MIFSSGLPLSFLVDAVQYAAYVLNRSTTDANAGEVSPIQILINVAPNLSKFVVLVPHAPLIEKFEESQFAKRAQRGFNVGIGDGTKRYQVFVPKDHIVVTTQHIRNIDTLDNEQNLILERQYLSVDEDTNAESAAPDETKKLTSSITRASTKSTWTRECPLTRSRKIHATEAGTGVVNNVTDAGPSNYRDAIKSVDKNKWESAIQDEVQALENNQVWKMMVTPCDAHCLHTKWVYKTKRDANGNLERYKARLVAVGNEQVFCRDYNVTFAAVMEMSRVKLILALARVWRVPAQHGNIPNAYVKAEKEPELNIYLRIPQVMDVD</sequence>
<dbReference type="EMBL" id="FR824416">
    <property type="protein sequence ID" value="CCA26407.1"/>
    <property type="molecule type" value="Genomic_DNA"/>
</dbReference>
<proteinExistence type="predicted"/>
<evidence type="ECO:0000259" key="1">
    <source>
        <dbReference type="Pfam" id="PF07727"/>
    </source>
</evidence>
<dbReference type="AlphaFoldDB" id="F0WY56"/>
<name>F0WY56_9STRA</name>
<accession>F0WY56</accession>
<reference evidence="2" key="2">
    <citation type="submission" date="2011-02" db="EMBL/GenBank/DDBJ databases">
        <authorList>
            <person name="MacLean D."/>
        </authorList>
    </citation>
    <scope>NUCLEOTIDE SEQUENCE</scope>
</reference>
<feature type="domain" description="Reverse transcriptase Ty1/copia-type" evidence="1">
    <location>
        <begin position="214"/>
        <end position="320"/>
    </location>
</feature>
<reference evidence="2" key="1">
    <citation type="journal article" date="2011" name="PLoS Biol.">
        <title>Gene gain and loss during evolution of obligate parasitism in the white rust pathogen of Arabidopsis thaliana.</title>
        <authorList>
            <person name="Kemen E."/>
            <person name="Gardiner A."/>
            <person name="Schultz-Larsen T."/>
            <person name="Kemen A.C."/>
            <person name="Balmuth A.L."/>
            <person name="Robert-Seilaniantz A."/>
            <person name="Bailey K."/>
            <person name="Holub E."/>
            <person name="Studholme D.J."/>
            <person name="Maclean D."/>
            <person name="Jones J.D."/>
        </authorList>
    </citation>
    <scope>NUCLEOTIDE SEQUENCE</scope>
</reference>
<protein>
    <submittedName>
        <fullName evidence="2">Pol polyprotein fruit fly (Drosophila melanogaster) transposon</fullName>
    </submittedName>
</protein>